<reference evidence="2 3" key="1">
    <citation type="journal article" date="2019" name="ISME J.">
        <title>Insights into ecological role of a new deltaproteobacterial order Candidatus Acidulodesulfobacterales by metagenomics and metatranscriptomics.</title>
        <authorList>
            <person name="Tan S."/>
            <person name="Liu J."/>
            <person name="Fang Y."/>
            <person name="Hedlund B.P."/>
            <person name="Lian Z.H."/>
            <person name="Huang L.Y."/>
            <person name="Li J.T."/>
            <person name="Huang L.N."/>
            <person name="Li W.J."/>
            <person name="Jiang H.C."/>
            <person name="Dong H.L."/>
            <person name="Shu W.S."/>
        </authorList>
    </citation>
    <scope>NUCLEOTIDE SEQUENCE [LARGE SCALE GENOMIC DNA]</scope>
    <source>
        <strain evidence="2">AP1</strain>
    </source>
</reference>
<comment type="caution">
    <text evidence="2">The sequence shown here is derived from an EMBL/GenBank/DDBJ whole genome shotgun (WGS) entry which is preliminary data.</text>
</comment>
<evidence type="ECO:0000313" key="3">
    <source>
        <dbReference type="Proteomes" id="UP000319296"/>
    </source>
</evidence>
<proteinExistence type="predicted"/>
<dbReference type="EMBL" id="SGBB01000039">
    <property type="protein sequence ID" value="RZD17500.1"/>
    <property type="molecule type" value="Genomic_DNA"/>
</dbReference>
<evidence type="ECO:0000256" key="1">
    <source>
        <dbReference type="SAM" id="SignalP"/>
    </source>
</evidence>
<accession>A0A519BJQ7</accession>
<feature type="signal peptide" evidence="1">
    <location>
        <begin position="1"/>
        <end position="26"/>
    </location>
</feature>
<keyword evidence="1" id="KW-0732">Signal</keyword>
<organism evidence="2 3">
    <name type="scientific">Candidatus Acididesulfobacter diazotrophicus</name>
    <dbReference type="NCBI Taxonomy" id="2597226"/>
    <lineage>
        <taxon>Bacteria</taxon>
        <taxon>Deltaproteobacteria</taxon>
        <taxon>Candidatus Acidulodesulfobacterales</taxon>
        <taxon>Candidatus Acididesulfobacter</taxon>
    </lineage>
</organism>
<sequence>MKARPLIMCICGMLLCSLFFTSNSYSDTYIINKNFITIGRYKYVINPHTCEWSEWKIKSLSKLSLYAYSKYALSLYVMTNKQYLEYSMTGDIKNVLFKKVDAYYPTIGRIYHYFNPGTYYFGVCDDYPIATTINGRWPLQRPVKALFKVFQNF</sequence>
<name>A0A519BJQ7_9DELT</name>
<protein>
    <submittedName>
        <fullName evidence="2">Uncharacterized protein</fullName>
    </submittedName>
</protein>
<evidence type="ECO:0000313" key="2">
    <source>
        <dbReference type="EMBL" id="RZD17500.1"/>
    </source>
</evidence>
<feature type="chain" id="PRO_5021803187" evidence="1">
    <location>
        <begin position="27"/>
        <end position="153"/>
    </location>
</feature>
<dbReference type="Proteomes" id="UP000319296">
    <property type="component" value="Unassembled WGS sequence"/>
</dbReference>
<gene>
    <name evidence="2" type="ORF">EVG15_10850</name>
</gene>
<dbReference type="AlphaFoldDB" id="A0A519BJQ7"/>